<organism evidence="2 3">
    <name type="scientific">Amblyomma americanum</name>
    <name type="common">Lone star tick</name>
    <dbReference type="NCBI Taxonomy" id="6943"/>
    <lineage>
        <taxon>Eukaryota</taxon>
        <taxon>Metazoa</taxon>
        <taxon>Ecdysozoa</taxon>
        <taxon>Arthropoda</taxon>
        <taxon>Chelicerata</taxon>
        <taxon>Arachnida</taxon>
        <taxon>Acari</taxon>
        <taxon>Parasitiformes</taxon>
        <taxon>Ixodida</taxon>
        <taxon>Ixodoidea</taxon>
        <taxon>Ixodidae</taxon>
        <taxon>Amblyomminae</taxon>
        <taxon>Amblyomma</taxon>
    </lineage>
</organism>
<reference evidence="2 3" key="1">
    <citation type="journal article" date="2023" name="Arcadia Sci">
        <title>De novo assembly of a long-read Amblyomma americanum tick genome.</title>
        <authorList>
            <person name="Chou S."/>
            <person name="Poskanzer K.E."/>
            <person name="Rollins M."/>
            <person name="Thuy-Boun P.S."/>
        </authorList>
    </citation>
    <scope>NUCLEOTIDE SEQUENCE [LARGE SCALE GENOMIC DNA]</scope>
    <source>
        <strain evidence="2">F_SG_1</strain>
        <tissue evidence="2">Salivary glands</tissue>
    </source>
</reference>
<gene>
    <name evidence="2" type="ORF">V5799_012141</name>
</gene>
<comment type="caution">
    <text evidence="2">The sequence shown here is derived from an EMBL/GenBank/DDBJ whole genome shotgun (WGS) entry which is preliminary data.</text>
</comment>
<feature type="region of interest" description="Disordered" evidence="1">
    <location>
        <begin position="1"/>
        <end position="45"/>
    </location>
</feature>
<accession>A0AAQ4EEV3</accession>
<protein>
    <submittedName>
        <fullName evidence="2">Uncharacterized protein</fullName>
    </submittedName>
</protein>
<evidence type="ECO:0000256" key="1">
    <source>
        <dbReference type="SAM" id="MobiDB-lite"/>
    </source>
</evidence>
<dbReference type="AlphaFoldDB" id="A0AAQ4EEV3"/>
<dbReference type="Proteomes" id="UP001321473">
    <property type="component" value="Unassembled WGS sequence"/>
</dbReference>
<proteinExistence type="predicted"/>
<feature type="compositionally biased region" description="Low complexity" evidence="1">
    <location>
        <begin position="21"/>
        <end position="31"/>
    </location>
</feature>
<sequence length="96" mass="10295">MEPARTTPEPSGTESDNYKRASGADAAAVEAGQPRSRTAAVRGKKGFSSAASEPVFLFFRSLFFSAESVRATGQSKLLRVAEATARFGEPRRRAPM</sequence>
<evidence type="ECO:0000313" key="3">
    <source>
        <dbReference type="Proteomes" id="UP001321473"/>
    </source>
</evidence>
<keyword evidence="3" id="KW-1185">Reference proteome</keyword>
<dbReference type="EMBL" id="JARKHS020017079">
    <property type="protein sequence ID" value="KAK8773325.1"/>
    <property type="molecule type" value="Genomic_DNA"/>
</dbReference>
<evidence type="ECO:0000313" key="2">
    <source>
        <dbReference type="EMBL" id="KAK8773325.1"/>
    </source>
</evidence>
<name>A0AAQ4EEV3_AMBAM</name>